<feature type="signal peptide" evidence="1">
    <location>
        <begin position="1"/>
        <end position="32"/>
    </location>
</feature>
<dbReference type="AlphaFoldDB" id="A0A4U7L0K1"/>
<sequence length="140" mass="15219">MVRAQTVTCTSLLSVLLLLFAAALYSASNVSAAPMDVSYASHVPPGHYGVAPQYGLQGGYDPYGQHASYVGVPTYASYSGNGQIPAQGQYLPDGEAAADGGSSLRHRLKRKLKALHVWLSKDRKWTHTAAEIENKWWWIV</sequence>
<dbReference type="GeneID" id="40723568"/>
<evidence type="ECO:0000313" key="2">
    <source>
        <dbReference type="EMBL" id="TKY90675.1"/>
    </source>
</evidence>
<keyword evidence="3" id="KW-1185">Reference proteome</keyword>
<reference evidence="2 3" key="1">
    <citation type="submission" date="2019-05" db="EMBL/GenBank/DDBJ databases">
        <title>Sporisorium graminicola CBS 10092 draft sequencing and annotation.</title>
        <authorList>
            <person name="Solano-Gonzalez S."/>
            <person name="Caddick M.X."/>
            <person name="Darby A."/>
        </authorList>
    </citation>
    <scope>NUCLEOTIDE SEQUENCE [LARGE SCALE GENOMIC DNA]</scope>
    <source>
        <strain evidence="2 3">CBS 10092</strain>
    </source>
</reference>
<proteinExistence type="predicted"/>
<dbReference type="RefSeq" id="XP_029742660.1">
    <property type="nucleotide sequence ID" value="XM_029881274.1"/>
</dbReference>
<gene>
    <name evidence="2" type="ORF">EX895_000673</name>
</gene>
<dbReference type="EMBL" id="SRRM01000002">
    <property type="protein sequence ID" value="TKY90675.1"/>
    <property type="molecule type" value="Genomic_DNA"/>
</dbReference>
<name>A0A4U7L0K1_9BASI</name>
<dbReference type="KEGG" id="sgra:EX895_000673"/>
<organism evidence="2 3">
    <name type="scientific">Sporisorium graminicola</name>
    <dbReference type="NCBI Taxonomy" id="280036"/>
    <lineage>
        <taxon>Eukaryota</taxon>
        <taxon>Fungi</taxon>
        <taxon>Dikarya</taxon>
        <taxon>Basidiomycota</taxon>
        <taxon>Ustilaginomycotina</taxon>
        <taxon>Ustilaginomycetes</taxon>
        <taxon>Ustilaginales</taxon>
        <taxon>Ustilaginaceae</taxon>
        <taxon>Sporisorium</taxon>
    </lineage>
</organism>
<comment type="caution">
    <text evidence="2">The sequence shown here is derived from an EMBL/GenBank/DDBJ whole genome shotgun (WGS) entry which is preliminary data.</text>
</comment>
<dbReference type="Proteomes" id="UP000306050">
    <property type="component" value="Chromosome SGRAM_1"/>
</dbReference>
<evidence type="ECO:0000256" key="1">
    <source>
        <dbReference type="SAM" id="SignalP"/>
    </source>
</evidence>
<evidence type="ECO:0000313" key="3">
    <source>
        <dbReference type="Proteomes" id="UP000306050"/>
    </source>
</evidence>
<protein>
    <submittedName>
        <fullName evidence="2">Uncharacterized protein</fullName>
    </submittedName>
</protein>
<accession>A0A4U7L0K1</accession>
<feature type="chain" id="PRO_5020714441" evidence="1">
    <location>
        <begin position="33"/>
        <end position="140"/>
    </location>
</feature>
<keyword evidence="1" id="KW-0732">Signal</keyword>